<evidence type="ECO:0000313" key="3">
    <source>
        <dbReference type="EMBL" id="OBR64149.1"/>
    </source>
</evidence>
<name>A0A1A5YEY6_9BACL</name>
<dbReference type="PANTHER" id="PTHR43308">
    <property type="entry name" value="OUTER MEMBRANE PROTEIN ALPHA-RELATED"/>
    <property type="match status" value="1"/>
</dbReference>
<dbReference type="InterPro" id="IPR003961">
    <property type="entry name" value="FN3_dom"/>
</dbReference>
<dbReference type="SMART" id="SM00060">
    <property type="entry name" value="FN3"/>
    <property type="match status" value="1"/>
</dbReference>
<evidence type="ECO:0000259" key="2">
    <source>
        <dbReference type="PROSITE" id="PS51272"/>
    </source>
</evidence>
<dbReference type="Proteomes" id="UP000092024">
    <property type="component" value="Unassembled WGS sequence"/>
</dbReference>
<dbReference type="EMBL" id="LYPA01000066">
    <property type="protein sequence ID" value="OBR64149.1"/>
    <property type="molecule type" value="Genomic_DNA"/>
</dbReference>
<proteinExistence type="predicted"/>
<dbReference type="InterPro" id="IPR051465">
    <property type="entry name" value="Cell_Envelope_Struct_Comp"/>
</dbReference>
<dbReference type="CDD" id="cd00063">
    <property type="entry name" value="FN3"/>
    <property type="match status" value="1"/>
</dbReference>
<evidence type="ECO:0000313" key="4">
    <source>
        <dbReference type="Proteomes" id="UP000092024"/>
    </source>
</evidence>
<reference evidence="3 4" key="1">
    <citation type="submission" date="2016-05" db="EMBL/GenBank/DDBJ databases">
        <title>Paenibacillus oryzae. sp. nov., isolated from the rice root.</title>
        <authorList>
            <person name="Zhang J."/>
            <person name="Zhang X."/>
        </authorList>
    </citation>
    <scope>NUCLEOTIDE SEQUENCE [LARGE SCALE GENOMIC DNA]</scope>
    <source>
        <strain evidence="3 4">1DrF-4</strain>
    </source>
</reference>
<dbReference type="AlphaFoldDB" id="A0A1A5YEY6"/>
<feature type="domain" description="Fibronectin type-III" evidence="1">
    <location>
        <begin position="192"/>
        <end position="281"/>
    </location>
</feature>
<dbReference type="InterPro" id="IPR036116">
    <property type="entry name" value="FN3_sf"/>
</dbReference>
<dbReference type="Gene3D" id="2.60.40.10">
    <property type="entry name" value="Immunoglobulins"/>
    <property type="match status" value="2"/>
</dbReference>
<accession>A0A1A5YEY6</accession>
<dbReference type="PROSITE" id="PS50853">
    <property type="entry name" value="FN3"/>
    <property type="match status" value="1"/>
</dbReference>
<dbReference type="InterPro" id="IPR001119">
    <property type="entry name" value="SLH_dom"/>
</dbReference>
<keyword evidence="4" id="KW-1185">Reference proteome</keyword>
<dbReference type="Gene3D" id="2.60.40.2700">
    <property type="match status" value="1"/>
</dbReference>
<sequence length="712" mass="75757">MTLSVGASSQDGGDLSYQWFSNTVNNASEGTLIPGAENASLTIPTDAPGTFYYYAVVTNTNNSVNGVKTATLNSQIAQVTINPTYSIDPIANQTAPELVQGYTSSDPKIITIKNSGTGSLTDTAVTLSGSDADHFVVTQPDAALAPGATSSFTVSAKAGLAPGTYAVTVTISATNLTDESFYFTQVVAAMELPAIPQQTNGIAGNRQASLSWETVTGATYYNVYRVTGVAEYELLDTITATSYTVQNLTNGTTYGFVVAAGNNGGLSHYSNLIQVTPAAPPVFSPPLFQQANEAVEVIVNGKAEKAGILKKEFINGQSVSTIMVDEGKILERLKAEGENPVITIPFTSNSDVVIGKLNGQLLKLMADSQSIVVLRTQQASYTLPLKEINLAALSQQLEAGGELVDIDFLIEVATLNNNDLHKVKETISANGLAMVGSPIRFTVTAVSGDSSVENTHFSTYVERSLQLPEGIDPSKITTGIIVGEDGSMRHVPTKIVTINGQYFAQINSMSNSVYALIWNTAAYDDTTTHWAGKSIHNMGARLIVNGINENQFAPDRSITRAEFAATVVRALGLKLQTSQNSFKDVEQDVWYSNFVQTASAYGLINGFEDGTFRPQDSITRQQGMLILSKAMKLTGLRGAESISSIAKIHYYNDAEHVAAWAVAGVEDALSGGIVSGKDSRILAPQADITRAEAAVMIERLLQNSSLINETSK</sequence>
<organism evidence="3 4">
    <name type="scientific">Paenibacillus oryzae</name>
    <dbReference type="NCBI Taxonomy" id="1844972"/>
    <lineage>
        <taxon>Bacteria</taxon>
        <taxon>Bacillati</taxon>
        <taxon>Bacillota</taxon>
        <taxon>Bacilli</taxon>
        <taxon>Bacillales</taxon>
        <taxon>Paenibacillaceae</taxon>
        <taxon>Paenibacillus</taxon>
    </lineage>
</organism>
<dbReference type="PANTHER" id="PTHR43308:SF5">
    <property type="entry name" value="S-LAYER PROTEIN _ PEPTIDOGLYCAN ENDO-BETA-N-ACETYLGLUCOSAMINIDASE"/>
    <property type="match status" value="1"/>
</dbReference>
<evidence type="ECO:0000259" key="1">
    <source>
        <dbReference type="PROSITE" id="PS50853"/>
    </source>
</evidence>
<dbReference type="STRING" id="1844972.A7K91_16035"/>
<feature type="domain" description="SLH" evidence="2">
    <location>
        <begin position="518"/>
        <end position="577"/>
    </location>
</feature>
<dbReference type="Pfam" id="PF00395">
    <property type="entry name" value="SLH"/>
    <property type="match status" value="3"/>
</dbReference>
<dbReference type="Pfam" id="PF00041">
    <property type="entry name" value="fn3"/>
    <property type="match status" value="1"/>
</dbReference>
<dbReference type="SUPFAM" id="SSF49265">
    <property type="entry name" value="Fibronectin type III"/>
    <property type="match status" value="1"/>
</dbReference>
<dbReference type="PROSITE" id="PS51272">
    <property type="entry name" value="SLH"/>
    <property type="match status" value="3"/>
</dbReference>
<feature type="domain" description="SLH" evidence="2">
    <location>
        <begin position="578"/>
        <end position="641"/>
    </location>
</feature>
<feature type="domain" description="SLH" evidence="2">
    <location>
        <begin position="648"/>
        <end position="711"/>
    </location>
</feature>
<dbReference type="InterPro" id="IPR013783">
    <property type="entry name" value="Ig-like_fold"/>
</dbReference>
<gene>
    <name evidence="3" type="ORF">A7K91_16035</name>
</gene>
<protein>
    <submittedName>
        <fullName evidence="3">Uncharacterized protein</fullName>
    </submittedName>
</protein>
<comment type="caution">
    <text evidence="3">The sequence shown here is derived from an EMBL/GenBank/DDBJ whole genome shotgun (WGS) entry which is preliminary data.</text>
</comment>